<gene>
    <name evidence="2" type="ORF">FIBSPDRAFT_851374</name>
</gene>
<proteinExistence type="predicted"/>
<keyword evidence="3" id="KW-1185">Reference proteome</keyword>
<dbReference type="AlphaFoldDB" id="A0A166SSB5"/>
<protein>
    <submittedName>
        <fullName evidence="2">Uncharacterized protein</fullName>
    </submittedName>
</protein>
<evidence type="ECO:0000313" key="2">
    <source>
        <dbReference type="EMBL" id="KZP29768.1"/>
    </source>
</evidence>
<evidence type="ECO:0000313" key="3">
    <source>
        <dbReference type="Proteomes" id="UP000076532"/>
    </source>
</evidence>
<sequence length="164" mass="19078">MRCQRLRQMTVLIRKFDHPAGEGITSTIFFDIPGMNDKLFKMEKFLIRMTGKTRVAALRKSWEGVHKPRWEEQFRPGAYIYQDPMRGERWLRMELADGPVGPCPDRVLSEDDYWYDRNGELLGSAGSSMDEDGSDSEGDEDSEDEEDEDDEEDLDDEANWEDVE</sequence>
<dbReference type="Proteomes" id="UP000076532">
    <property type="component" value="Unassembled WGS sequence"/>
</dbReference>
<organism evidence="2 3">
    <name type="scientific">Athelia psychrophila</name>
    <dbReference type="NCBI Taxonomy" id="1759441"/>
    <lineage>
        <taxon>Eukaryota</taxon>
        <taxon>Fungi</taxon>
        <taxon>Dikarya</taxon>
        <taxon>Basidiomycota</taxon>
        <taxon>Agaricomycotina</taxon>
        <taxon>Agaricomycetes</taxon>
        <taxon>Agaricomycetidae</taxon>
        <taxon>Atheliales</taxon>
        <taxon>Atheliaceae</taxon>
        <taxon>Athelia</taxon>
    </lineage>
</organism>
<dbReference type="EMBL" id="KV417497">
    <property type="protein sequence ID" value="KZP29768.1"/>
    <property type="molecule type" value="Genomic_DNA"/>
</dbReference>
<feature type="compositionally biased region" description="Acidic residues" evidence="1">
    <location>
        <begin position="129"/>
        <end position="164"/>
    </location>
</feature>
<accession>A0A166SSB5</accession>
<name>A0A166SSB5_9AGAM</name>
<reference evidence="2 3" key="1">
    <citation type="journal article" date="2016" name="Mol. Biol. Evol.">
        <title>Comparative Genomics of Early-Diverging Mushroom-Forming Fungi Provides Insights into the Origins of Lignocellulose Decay Capabilities.</title>
        <authorList>
            <person name="Nagy L.G."/>
            <person name="Riley R."/>
            <person name="Tritt A."/>
            <person name="Adam C."/>
            <person name="Daum C."/>
            <person name="Floudas D."/>
            <person name="Sun H."/>
            <person name="Yadav J.S."/>
            <person name="Pangilinan J."/>
            <person name="Larsson K.H."/>
            <person name="Matsuura K."/>
            <person name="Barry K."/>
            <person name="Labutti K."/>
            <person name="Kuo R."/>
            <person name="Ohm R.A."/>
            <person name="Bhattacharya S.S."/>
            <person name="Shirouzu T."/>
            <person name="Yoshinaga Y."/>
            <person name="Martin F.M."/>
            <person name="Grigoriev I.V."/>
            <person name="Hibbett D.S."/>
        </authorList>
    </citation>
    <scope>NUCLEOTIDE SEQUENCE [LARGE SCALE GENOMIC DNA]</scope>
    <source>
        <strain evidence="2 3">CBS 109695</strain>
    </source>
</reference>
<evidence type="ECO:0000256" key="1">
    <source>
        <dbReference type="SAM" id="MobiDB-lite"/>
    </source>
</evidence>
<feature type="region of interest" description="Disordered" evidence="1">
    <location>
        <begin position="118"/>
        <end position="164"/>
    </location>
</feature>